<protein>
    <submittedName>
        <fullName evidence="2">Uncharacterized protein</fullName>
    </submittedName>
</protein>
<evidence type="ECO:0000256" key="1">
    <source>
        <dbReference type="SAM" id="Phobius"/>
    </source>
</evidence>
<evidence type="ECO:0000313" key="3">
    <source>
        <dbReference type="Proteomes" id="UP000241899"/>
    </source>
</evidence>
<keyword evidence="3" id="KW-1185">Reference proteome</keyword>
<dbReference type="EMBL" id="PZKF01000038">
    <property type="protein sequence ID" value="PTE16222.1"/>
    <property type="molecule type" value="Genomic_DNA"/>
</dbReference>
<sequence length="115" mass="13065">MTDKKKRSKFIEYPLFVLRTAAAGAVIVHLFLGLFVGVLNPWIFFSTAIVIALLLSREMYEDMARRFFQLKSDQLEERLPEAPLEEATVIDSKRAIRSPEDGIIEDAVEIDGHKA</sequence>
<dbReference type="Proteomes" id="UP000241899">
    <property type="component" value="Unassembled WGS sequence"/>
</dbReference>
<dbReference type="OrthoDB" id="7871562at2"/>
<keyword evidence="1" id="KW-0472">Membrane</keyword>
<name>A0A2T4JE77_9RHOB</name>
<accession>A0A2T4JE77</accession>
<proteinExistence type="predicted"/>
<evidence type="ECO:0000313" key="2">
    <source>
        <dbReference type="EMBL" id="PTE16222.1"/>
    </source>
</evidence>
<dbReference type="AlphaFoldDB" id="A0A2T4JE77"/>
<gene>
    <name evidence="2" type="ORF">C5F46_13280</name>
</gene>
<feature type="transmembrane region" description="Helical" evidence="1">
    <location>
        <begin position="42"/>
        <end position="60"/>
    </location>
</feature>
<feature type="transmembrane region" description="Helical" evidence="1">
    <location>
        <begin position="16"/>
        <end position="36"/>
    </location>
</feature>
<dbReference type="RefSeq" id="WP_107325828.1">
    <property type="nucleotide sequence ID" value="NZ_NHSP01000096.1"/>
</dbReference>
<reference evidence="2 3" key="1">
    <citation type="submission" date="2018-03" db="EMBL/GenBank/DDBJ databases">
        <title>Rhodobacter veldkampii.</title>
        <authorList>
            <person name="Meyer T.E."/>
            <person name="Miller S."/>
            <person name="Lodha T."/>
            <person name="Gandham S."/>
            <person name="Chintalapati S."/>
            <person name="Chintalapati V.R."/>
        </authorList>
    </citation>
    <scope>NUCLEOTIDE SEQUENCE [LARGE SCALE GENOMIC DNA]</scope>
    <source>
        <strain evidence="2 3">DSM 11550</strain>
    </source>
</reference>
<keyword evidence="1" id="KW-0812">Transmembrane</keyword>
<keyword evidence="1" id="KW-1133">Transmembrane helix</keyword>
<comment type="caution">
    <text evidence="2">The sequence shown here is derived from an EMBL/GenBank/DDBJ whole genome shotgun (WGS) entry which is preliminary data.</text>
</comment>
<organism evidence="2 3">
    <name type="scientific">Phaeovulum veldkampii DSM 11550</name>
    <dbReference type="NCBI Taxonomy" id="1185920"/>
    <lineage>
        <taxon>Bacteria</taxon>
        <taxon>Pseudomonadati</taxon>
        <taxon>Pseudomonadota</taxon>
        <taxon>Alphaproteobacteria</taxon>
        <taxon>Rhodobacterales</taxon>
        <taxon>Paracoccaceae</taxon>
        <taxon>Phaeovulum</taxon>
    </lineage>
</organism>